<keyword evidence="7" id="KW-1015">Disulfide bond</keyword>
<comment type="subunit">
    <text evidence="2">Monomer.</text>
</comment>
<evidence type="ECO:0000256" key="5">
    <source>
        <dbReference type="ARBA" id="ARBA00022862"/>
    </source>
</evidence>
<evidence type="ECO:0000256" key="12">
    <source>
        <dbReference type="ARBA" id="ARBA00049091"/>
    </source>
</evidence>
<accession>A0A4U3MKT8</accession>
<dbReference type="PROSITE" id="PS51352">
    <property type="entry name" value="THIOREDOXIN_2"/>
    <property type="match status" value="1"/>
</dbReference>
<comment type="similarity">
    <text evidence="10">Belongs to the peroxiredoxin family. BCP/PrxQ subfamily.</text>
</comment>
<dbReference type="GO" id="GO:0005737">
    <property type="term" value="C:cytoplasm"/>
    <property type="evidence" value="ECO:0007669"/>
    <property type="project" value="TreeGrafter"/>
</dbReference>
<feature type="active site" description="Cysteine sulfenic acid (-SOH) intermediate; for peroxidase activity" evidence="13">
    <location>
        <position position="44"/>
    </location>
</feature>
<organism evidence="15 16">
    <name type="scientific">Herbidospora galbida</name>
    <dbReference type="NCBI Taxonomy" id="2575442"/>
    <lineage>
        <taxon>Bacteria</taxon>
        <taxon>Bacillati</taxon>
        <taxon>Actinomycetota</taxon>
        <taxon>Actinomycetes</taxon>
        <taxon>Streptosporangiales</taxon>
        <taxon>Streptosporangiaceae</taxon>
        <taxon>Herbidospora</taxon>
    </lineage>
</organism>
<evidence type="ECO:0000256" key="8">
    <source>
        <dbReference type="ARBA" id="ARBA00023284"/>
    </source>
</evidence>
<sequence length="152" mass="16979">MNIGELVADFALPDENGETRRLSEFLEEGPVVLFFYPAAMTSGCTAETCHFRDLAAEFEAVGALRVGISKDKVKRQKLFAETNRLGYPLLSDEDGVVARQMGVRRSVAVGPFVTRRVTFVIDTDFRVLDVIHNEVMMSDHADRALKTLRDRG</sequence>
<evidence type="ECO:0000256" key="4">
    <source>
        <dbReference type="ARBA" id="ARBA00022559"/>
    </source>
</evidence>
<evidence type="ECO:0000256" key="7">
    <source>
        <dbReference type="ARBA" id="ARBA00023157"/>
    </source>
</evidence>
<dbReference type="EC" id="1.11.1.24" evidence="3"/>
<dbReference type="InterPro" id="IPR036249">
    <property type="entry name" value="Thioredoxin-like_sf"/>
</dbReference>
<dbReference type="RefSeq" id="WP_137246254.1">
    <property type="nucleotide sequence ID" value="NZ_SZQA01000004.1"/>
</dbReference>
<evidence type="ECO:0000256" key="6">
    <source>
        <dbReference type="ARBA" id="ARBA00023002"/>
    </source>
</evidence>
<feature type="domain" description="Thioredoxin" evidence="14">
    <location>
        <begin position="1"/>
        <end position="150"/>
    </location>
</feature>
<name>A0A4U3MKT8_9ACTN</name>
<dbReference type="Proteomes" id="UP000308705">
    <property type="component" value="Unassembled WGS sequence"/>
</dbReference>
<proteinExistence type="inferred from homology"/>
<reference evidence="15 16" key="1">
    <citation type="submission" date="2019-04" db="EMBL/GenBank/DDBJ databases">
        <title>Herbidospora sp. NEAU-GS14.nov., a novel actinomycete isolated from soil.</title>
        <authorList>
            <person name="Han L."/>
        </authorList>
    </citation>
    <scope>NUCLEOTIDE SEQUENCE [LARGE SCALE GENOMIC DNA]</scope>
    <source>
        <strain evidence="15 16">NEAU-GS14</strain>
    </source>
</reference>
<dbReference type="InterPro" id="IPR024706">
    <property type="entry name" value="Peroxiredoxin_AhpC-typ"/>
</dbReference>
<evidence type="ECO:0000313" key="16">
    <source>
        <dbReference type="Proteomes" id="UP000308705"/>
    </source>
</evidence>
<comment type="caution">
    <text evidence="15">The sequence shown here is derived from an EMBL/GenBank/DDBJ whole genome shotgun (WGS) entry which is preliminary data.</text>
</comment>
<evidence type="ECO:0000256" key="2">
    <source>
        <dbReference type="ARBA" id="ARBA00011245"/>
    </source>
</evidence>
<evidence type="ECO:0000256" key="1">
    <source>
        <dbReference type="ARBA" id="ARBA00003330"/>
    </source>
</evidence>
<comment type="function">
    <text evidence="1">Thiol-specific peroxidase that catalyzes the reduction of hydrogen peroxide and organic hydroperoxides to water and alcohols, respectively. Plays a role in cell protection against oxidative stress by detoxifying peroxides and as sensor of hydrogen peroxide-mediated signaling events.</text>
</comment>
<keyword evidence="5" id="KW-0049">Antioxidant</keyword>
<dbReference type="InterPro" id="IPR013766">
    <property type="entry name" value="Thioredoxin_domain"/>
</dbReference>
<evidence type="ECO:0000256" key="11">
    <source>
        <dbReference type="ARBA" id="ARBA00041373"/>
    </source>
</evidence>
<dbReference type="FunFam" id="3.40.30.10:FF:000267">
    <property type="entry name" value="Peroxidoxin bcpB"/>
    <property type="match status" value="1"/>
</dbReference>
<dbReference type="Gene3D" id="3.40.30.10">
    <property type="entry name" value="Glutaredoxin"/>
    <property type="match status" value="1"/>
</dbReference>
<dbReference type="GO" id="GO:0034599">
    <property type="term" value="P:cellular response to oxidative stress"/>
    <property type="evidence" value="ECO:0007669"/>
    <property type="project" value="TreeGrafter"/>
</dbReference>
<evidence type="ECO:0000256" key="13">
    <source>
        <dbReference type="PIRSR" id="PIRSR000239-1"/>
    </source>
</evidence>
<keyword evidence="16" id="KW-1185">Reference proteome</keyword>
<dbReference type="SUPFAM" id="SSF52833">
    <property type="entry name" value="Thioredoxin-like"/>
    <property type="match status" value="1"/>
</dbReference>
<evidence type="ECO:0000256" key="10">
    <source>
        <dbReference type="ARBA" id="ARBA00038489"/>
    </source>
</evidence>
<dbReference type="CDD" id="cd03017">
    <property type="entry name" value="PRX_BCP"/>
    <property type="match status" value="1"/>
</dbReference>
<keyword evidence="4" id="KW-0575">Peroxidase</keyword>
<keyword evidence="6" id="KW-0560">Oxidoreductase</keyword>
<keyword evidence="8" id="KW-0676">Redox-active center</keyword>
<dbReference type="PIRSF" id="PIRSF000239">
    <property type="entry name" value="AHPC"/>
    <property type="match status" value="1"/>
</dbReference>
<evidence type="ECO:0000256" key="3">
    <source>
        <dbReference type="ARBA" id="ARBA00013017"/>
    </source>
</evidence>
<dbReference type="Pfam" id="PF00578">
    <property type="entry name" value="AhpC-TSA"/>
    <property type="match status" value="1"/>
</dbReference>
<dbReference type="PANTHER" id="PTHR42801:SF8">
    <property type="entry name" value="PEROXIREDOXIN RV1608C-RELATED"/>
    <property type="match status" value="1"/>
</dbReference>
<dbReference type="GO" id="GO:0045454">
    <property type="term" value="P:cell redox homeostasis"/>
    <property type="evidence" value="ECO:0007669"/>
    <property type="project" value="TreeGrafter"/>
</dbReference>
<dbReference type="EMBL" id="SZQA01000004">
    <property type="protein sequence ID" value="TKK90208.1"/>
    <property type="molecule type" value="Genomic_DNA"/>
</dbReference>
<comment type="catalytic activity">
    <reaction evidence="12">
        <text>a hydroperoxide + [thioredoxin]-dithiol = an alcohol + [thioredoxin]-disulfide + H2O</text>
        <dbReference type="Rhea" id="RHEA:62620"/>
        <dbReference type="Rhea" id="RHEA-COMP:10698"/>
        <dbReference type="Rhea" id="RHEA-COMP:10700"/>
        <dbReference type="ChEBI" id="CHEBI:15377"/>
        <dbReference type="ChEBI" id="CHEBI:29950"/>
        <dbReference type="ChEBI" id="CHEBI:30879"/>
        <dbReference type="ChEBI" id="CHEBI:35924"/>
        <dbReference type="ChEBI" id="CHEBI:50058"/>
        <dbReference type="EC" id="1.11.1.24"/>
    </reaction>
</comment>
<dbReference type="InterPro" id="IPR050924">
    <property type="entry name" value="Peroxiredoxin_BCP/PrxQ"/>
</dbReference>
<protein>
    <recommendedName>
        <fullName evidence="3">thioredoxin-dependent peroxiredoxin</fullName>
        <ecNumber evidence="3">1.11.1.24</ecNumber>
    </recommendedName>
    <alternativeName>
        <fullName evidence="11">Bacterioferritin comigratory protein</fullName>
    </alternativeName>
    <alternativeName>
        <fullName evidence="9">Thioredoxin peroxidase</fullName>
    </alternativeName>
</protein>
<dbReference type="GO" id="GO:0008379">
    <property type="term" value="F:thioredoxin peroxidase activity"/>
    <property type="evidence" value="ECO:0007669"/>
    <property type="project" value="TreeGrafter"/>
</dbReference>
<dbReference type="PANTHER" id="PTHR42801">
    <property type="entry name" value="THIOREDOXIN-DEPENDENT PEROXIDE REDUCTASE"/>
    <property type="match status" value="1"/>
</dbReference>
<gene>
    <name evidence="15" type="ORF">FDA94_07270</name>
</gene>
<dbReference type="OrthoDB" id="9812811at2"/>
<dbReference type="AlphaFoldDB" id="A0A4U3MKT8"/>
<dbReference type="InterPro" id="IPR000866">
    <property type="entry name" value="AhpC/TSA"/>
</dbReference>
<evidence type="ECO:0000256" key="9">
    <source>
        <dbReference type="ARBA" id="ARBA00032824"/>
    </source>
</evidence>
<evidence type="ECO:0000313" key="15">
    <source>
        <dbReference type="EMBL" id="TKK90208.1"/>
    </source>
</evidence>
<evidence type="ECO:0000259" key="14">
    <source>
        <dbReference type="PROSITE" id="PS51352"/>
    </source>
</evidence>